<dbReference type="Gene3D" id="2.60.60.20">
    <property type="entry name" value="PLAT/LH2 domain"/>
    <property type="match status" value="1"/>
</dbReference>
<evidence type="ECO:0000256" key="2">
    <source>
        <dbReference type="ARBA" id="ARBA00022964"/>
    </source>
</evidence>
<evidence type="ECO:0000256" key="3">
    <source>
        <dbReference type="ARBA" id="ARBA00023002"/>
    </source>
</evidence>
<dbReference type="PANTHER" id="PTHR11771">
    <property type="entry name" value="LIPOXYGENASE"/>
    <property type="match status" value="1"/>
</dbReference>
<reference evidence="5 6" key="1">
    <citation type="journal article" date="2021" name="BMC Genomics">
        <title>Datura genome reveals duplications of psychoactive alkaloid biosynthetic genes and high mutation rate following tissue culture.</title>
        <authorList>
            <person name="Rajewski A."/>
            <person name="Carter-House D."/>
            <person name="Stajich J."/>
            <person name="Litt A."/>
        </authorList>
    </citation>
    <scope>NUCLEOTIDE SEQUENCE [LARGE SCALE GENOMIC DNA]</scope>
    <source>
        <strain evidence="5">AR-01</strain>
    </source>
</reference>
<comment type="caution">
    <text evidence="5">The sequence shown here is derived from an EMBL/GenBank/DDBJ whole genome shotgun (WGS) entry which is preliminary data.</text>
</comment>
<keyword evidence="3" id="KW-0560">Oxidoreductase</keyword>
<gene>
    <name evidence="5" type="primary">ALOX5_8</name>
    <name evidence="5" type="ORF">HAX54_010793</name>
</gene>
<name>A0ABS8RIF7_DATST</name>
<dbReference type="Proteomes" id="UP000823775">
    <property type="component" value="Unassembled WGS sequence"/>
</dbReference>
<evidence type="ECO:0000259" key="4">
    <source>
        <dbReference type="PROSITE" id="PS51393"/>
    </source>
</evidence>
<keyword evidence="1" id="KW-0479">Metal-binding</keyword>
<feature type="domain" description="Lipoxygenase" evidence="4">
    <location>
        <begin position="74"/>
        <end position="192"/>
    </location>
</feature>
<dbReference type="Pfam" id="PF00305">
    <property type="entry name" value="Lipoxygenase"/>
    <property type="match status" value="1"/>
</dbReference>
<dbReference type="InterPro" id="IPR036226">
    <property type="entry name" value="LipOase_C_sf"/>
</dbReference>
<evidence type="ECO:0000313" key="6">
    <source>
        <dbReference type="Proteomes" id="UP000823775"/>
    </source>
</evidence>
<protein>
    <submittedName>
        <fullName evidence="5">Arachidonate 5-lipoxygenase</fullName>
    </submittedName>
</protein>
<dbReference type="EMBL" id="JACEIK010000016">
    <property type="protein sequence ID" value="MCD7446601.1"/>
    <property type="molecule type" value="Genomic_DNA"/>
</dbReference>
<dbReference type="InterPro" id="IPR001246">
    <property type="entry name" value="LipOase_plant"/>
</dbReference>
<dbReference type="InterPro" id="IPR000907">
    <property type="entry name" value="LipOase"/>
</dbReference>
<organism evidence="5 6">
    <name type="scientific">Datura stramonium</name>
    <name type="common">Jimsonweed</name>
    <name type="synonym">Common thornapple</name>
    <dbReference type="NCBI Taxonomy" id="4076"/>
    <lineage>
        <taxon>Eukaryota</taxon>
        <taxon>Viridiplantae</taxon>
        <taxon>Streptophyta</taxon>
        <taxon>Embryophyta</taxon>
        <taxon>Tracheophyta</taxon>
        <taxon>Spermatophyta</taxon>
        <taxon>Magnoliopsida</taxon>
        <taxon>eudicotyledons</taxon>
        <taxon>Gunneridae</taxon>
        <taxon>Pentapetalae</taxon>
        <taxon>asterids</taxon>
        <taxon>lamiids</taxon>
        <taxon>Solanales</taxon>
        <taxon>Solanaceae</taxon>
        <taxon>Solanoideae</taxon>
        <taxon>Datureae</taxon>
        <taxon>Datura</taxon>
    </lineage>
</organism>
<dbReference type="InterPro" id="IPR013819">
    <property type="entry name" value="LipOase_C"/>
</dbReference>
<accession>A0ABS8RIF7</accession>
<keyword evidence="6" id="KW-1185">Reference proteome</keyword>
<dbReference type="PRINTS" id="PR00468">
    <property type="entry name" value="PLTLPOXGNASE"/>
</dbReference>
<dbReference type="InterPro" id="IPR036392">
    <property type="entry name" value="PLAT/LH2_dom_sf"/>
</dbReference>
<evidence type="ECO:0000313" key="5">
    <source>
        <dbReference type="EMBL" id="MCD7446601.1"/>
    </source>
</evidence>
<sequence length="192" mass="22723">MAYTAVKFLCKIIKSTLLGSGSSELAGHGSHEIIEQFTFVDGDPGHGRVCFICNSWIYPSEYYKKDRIFFSNQTYLPSQTPAPLCYYREEERKPERKWYRWRSGQVYDYDVYNDFVILIRVQKILKESRLPLLKSLDIYVPRDERFNQLKMSDFAYALLKLLAQFFRAELEAASFTEFDTFEDEMKIYDDVV</sequence>
<proteinExistence type="predicted"/>
<evidence type="ECO:0000256" key="1">
    <source>
        <dbReference type="ARBA" id="ARBA00022723"/>
    </source>
</evidence>
<keyword evidence="2" id="KW-0223">Dioxygenase</keyword>
<dbReference type="SUPFAM" id="SSF48484">
    <property type="entry name" value="Lipoxigenase"/>
    <property type="match status" value="1"/>
</dbReference>
<dbReference type="PROSITE" id="PS51393">
    <property type="entry name" value="LIPOXYGENASE_3"/>
    <property type="match status" value="1"/>
</dbReference>
<dbReference type="SUPFAM" id="SSF49723">
    <property type="entry name" value="Lipase/lipooxygenase domain (PLAT/LH2 domain)"/>
    <property type="match status" value="1"/>
</dbReference>